<evidence type="ECO:0000256" key="1">
    <source>
        <dbReference type="SAM" id="Phobius"/>
    </source>
</evidence>
<organism evidence="2 3">
    <name type="scientific">Bacillus cereus HuA2-1</name>
    <dbReference type="NCBI Taxonomy" id="1053201"/>
    <lineage>
        <taxon>Bacteria</taxon>
        <taxon>Bacillati</taxon>
        <taxon>Bacillota</taxon>
        <taxon>Bacilli</taxon>
        <taxon>Bacillales</taxon>
        <taxon>Bacillaceae</taxon>
        <taxon>Bacillus</taxon>
        <taxon>Bacillus cereus group</taxon>
    </lineage>
</organism>
<dbReference type="Proteomes" id="UP000004136">
    <property type="component" value="Unassembled WGS sequence"/>
</dbReference>
<sequence length="131" mass="15462">MDFIEEFNAKAFFLFIGIVVLVAIGAKFAGEFREIQENNHNIRIEQSRSNVKTAEEMVAKEFNIDNKHFRMTAVPGDLLNRNYWITKELVSEIKKDGEEYRIYFETKKVINSEEDLVMYKPTGIYKIRKEE</sequence>
<feature type="transmembrane region" description="Helical" evidence="1">
    <location>
        <begin position="12"/>
        <end position="30"/>
    </location>
</feature>
<comment type="caution">
    <text evidence="2">The sequence shown here is derived from an EMBL/GenBank/DDBJ whole genome shotgun (WGS) entry which is preliminary data.</text>
</comment>
<dbReference type="AlphaFoldDB" id="J8XY45"/>
<name>J8XY45_BACCE</name>
<proteinExistence type="predicted"/>
<keyword evidence="1" id="KW-0812">Transmembrane</keyword>
<evidence type="ECO:0000313" key="2">
    <source>
        <dbReference type="EMBL" id="EJV74228.1"/>
    </source>
</evidence>
<evidence type="ECO:0000313" key="3">
    <source>
        <dbReference type="Proteomes" id="UP000004136"/>
    </source>
</evidence>
<keyword evidence="1" id="KW-0472">Membrane</keyword>
<dbReference type="EMBL" id="AHDV01000060">
    <property type="protein sequence ID" value="EJV74228.1"/>
    <property type="molecule type" value="Genomic_DNA"/>
</dbReference>
<reference evidence="2 3" key="1">
    <citation type="submission" date="2012-04" db="EMBL/GenBank/DDBJ databases">
        <title>The Genome Sequence of Bacillus cereus HuA2-1.</title>
        <authorList>
            <consortium name="The Broad Institute Genome Sequencing Platform"/>
            <consortium name="The Broad Institute Genome Sequencing Center for Infectious Disease"/>
            <person name="Feldgarden M."/>
            <person name="Van der Auwera G.A."/>
            <person name="Mahillon J."/>
            <person name="Duprez V."/>
            <person name="Timmery S."/>
            <person name="Mattelet C."/>
            <person name="Dierick K."/>
            <person name="Sun M."/>
            <person name="Yu Z."/>
            <person name="Zhu L."/>
            <person name="Hu X."/>
            <person name="Shank E.B."/>
            <person name="Swiecicka I."/>
            <person name="Hansen B.M."/>
            <person name="Andrup L."/>
            <person name="Young S.K."/>
            <person name="Zeng Q."/>
            <person name="Gargeya S."/>
            <person name="Fitzgerald M."/>
            <person name="Haas B."/>
            <person name="Abouelleil A."/>
            <person name="Alvarado L."/>
            <person name="Arachchi H.M."/>
            <person name="Berlin A."/>
            <person name="Chapman S.B."/>
            <person name="Goldberg J."/>
            <person name="Griggs A."/>
            <person name="Gujja S."/>
            <person name="Hansen M."/>
            <person name="Howarth C."/>
            <person name="Imamovic A."/>
            <person name="Larimer J."/>
            <person name="McCowen C."/>
            <person name="Montmayeur A."/>
            <person name="Murphy C."/>
            <person name="Neiman D."/>
            <person name="Pearson M."/>
            <person name="Priest M."/>
            <person name="Roberts A."/>
            <person name="Saif S."/>
            <person name="Shea T."/>
            <person name="Sisk P."/>
            <person name="Sykes S."/>
            <person name="Wortman J."/>
            <person name="Nusbaum C."/>
            <person name="Birren B."/>
        </authorList>
    </citation>
    <scope>NUCLEOTIDE SEQUENCE [LARGE SCALE GENOMIC DNA]</scope>
    <source>
        <strain evidence="2 3">HuA2-1</strain>
    </source>
</reference>
<keyword evidence="1" id="KW-1133">Transmembrane helix</keyword>
<protein>
    <submittedName>
        <fullName evidence="2">Uncharacterized protein</fullName>
    </submittedName>
</protein>
<gene>
    <name evidence="2" type="ORF">IG3_05819</name>
</gene>
<dbReference type="RefSeq" id="WP_002139672.1">
    <property type="nucleotide sequence ID" value="NZ_JH804676.1"/>
</dbReference>
<accession>J8XY45</accession>
<dbReference type="HOGENOM" id="CLU_140170_0_0_9"/>
<dbReference type="PATRIC" id="fig|1053201.3.peg.5972"/>